<dbReference type="InterPro" id="IPR046348">
    <property type="entry name" value="SIS_dom_sf"/>
</dbReference>
<keyword evidence="6 9" id="KW-0862">Zinc</keyword>
<evidence type="ECO:0000256" key="9">
    <source>
        <dbReference type="HAMAP-Rule" id="MF_00067"/>
    </source>
</evidence>
<keyword evidence="4 9" id="KW-0963">Cytoplasm</keyword>
<dbReference type="GO" id="GO:0008270">
    <property type="term" value="F:zinc ion binding"/>
    <property type="evidence" value="ECO:0007669"/>
    <property type="project" value="UniProtKB-UniRule"/>
</dbReference>
<accession>A0A1F5CC34</accession>
<dbReference type="GO" id="GO:0005737">
    <property type="term" value="C:cytoplasm"/>
    <property type="evidence" value="ECO:0007669"/>
    <property type="project" value="UniProtKB-SubCell"/>
</dbReference>
<evidence type="ECO:0000256" key="1">
    <source>
        <dbReference type="ARBA" id="ARBA00000348"/>
    </source>
</evidence>
<dbReference type="EMBL" id="MEYV01000010">
    <property type="protein sequence ID" value="OGD40378.1"/>
    <property type="molecule type" value="Genomic_DNA"/>
</dbReference>
<feature type="binding site" evidence="9">
    <location>
        <begin position="94"/>
        <end position="95"/>
    </location>
    <ligand>
        <name>substrate</name>
    </ligand>
</feature>
<keyword evidence="8 9" id="KW-0119">Carbohydrate metabolism</keyword>
<dbReference type="GO" id="GO:2001061">
    <property type="term" value="P:D-glycero-D-manno-heptose 7-phosphate biosynthetic process"/>
    <property type="evidence" value="ECO:0007669"/>
    <property type="project" value="UniProtKB-UniPathway"/>
</dbReference>
<comment type="miscellaneous">
    <text evidence="9">The reaction produces a racemic mixture of D-glycero-alpha-D-manno-heptose 7-phosphate and D-glycero-beta-D-manno-heptose 7-phosphate.</text>
</comment>
<evidence type="ECO:0000259" key="10">
    <source>
        <dbReference type="PROSITE" id="PS51464"/>
    </source>
</evidence>
<dbReference type="InterPro" id="IPR001347">
    <property type="entry name" value="SIS_dom"/>
</dbReference>
<reference evidence="11 12" key="1">
    <citation type="journal article" date="2016" name="Nat. Commun.">
        <title>Thousands of microbial genomes shed light on interconnected biogeochemical processes in an aquifer system.</title>
        <authorList>
            <person name="Anantharaman K."/>
            <person name="Brown C.T."/>
            <person name="Hug L.A."/>
            <person name="Sharon I."/>
            <person name="Castelle C.J."/>
            <person name="Probst A.J."/>
            <person name="Thomas B.C."/>
            <person name="Singh A."/>
            <person name="Wilkins M.J."/>
            <person name="Karaoz U."/>
            <person name="Brodie E.L."/>
            <person name="Williams K.H."/>
            <person name="Hubbard S.S."/>
            <person name="Banfield J.F."/>
        </authorList>
    </citation>
    <scope>NUCLEOTIDE SEQUENCE [LARGE SCALE GENOMIC DNA]</scope>
</reference>
<dbReference type="PANTHER" id="PTHR30390">
    <property type="entry name" value="SEDOHEPTULOSE 7-PHOSPHATE ISOMERASE / DNAA INITIATOR-ASSOCIATING FACTOR FOR REPLICATION INITIATION"/>
    <property type="match status" value="1"/>
</dbReference>
<dbReference type="UniPathway" id="UPA00041">
    <property type="reaction ID" value="UER00436"/>
</dbReference>
<comment type="pathway">
    <text evidence="9">Carbohydrate biosynthesis; D-glycero-D-manno-heptose 7-phosphate biosynthesis; D-glycero-alpha-D-manno-heptose 7-phosphate and D-glycero-beta-D-manno-heptose 7-phosphate from sedoheptulose 7-phosphate: step 1/1.</text>
</comment>
<comment type="catalytic activity">
    <reaction evidence="1 9">
        <text>2 D-sedoheptulose 7-phosphate = D-glycero-alpha-D-manno-heptose 7-phosphate + D-glycero-beta-D-manno-heptose 7-phosphate</text>
        <dbReference type="Rhea" id="RHEA:27489"/>
        <dbReference type="ChEBI" id="CHEBI:57483"/>
        <dbReference type="ChEBI" id="CHEBI:60203"/>
        <dbReference type="ChEBI" id="CHEBI:60204"/>
        <dbReference type="EC" id="5.3.1.28"/>
    </reaction>
</comment>
<evidence type="ECO:0000313" key="12">
    <source>
        <dbReference type="Proteomes" id="UP000177197"/>
    </source>
</evidence>
<comment type="similarity">
    <text evidence="3 9">Belongs to the SIS family. GmhA subfamily.</text>
</comment>
<feature type="binding site" evidence="9">
    <location>
        <position position="172"/>
    </location>
    <ligand>
        <name>substrate</name>
    </ligand>
</feature>
<proteinExistence type="inferred from homology"/>
<dbReference type="Proteomes" id="UP000177197">
    <property type="component" value="Unassembled WGS sequence"/>
</dbReference>
<dbReference type="GO" id="GO:0005975">
    <property type="term" value="P:carbohydrate metabolic process"/>
    <property type="evidence" value="ECO:0007669"/>
    <property type="project" value="UniProtKB-UniRule"/>
</dbReference>
<dbReference type="PROSITE" id="PS51464">
    <property type="entry name" value="SIS"/>
    <property type="match status" value="1"/>
</dbReference>
<name>A0A1F5CC34_9BACT</name>
<gene>
    <name evidence="9" type="primary">gmhA</name>
    <name evidence="11" type="ORF">A3I30_03340</name>
</gene>
<evidence type="ECO:0000313" key="11">
    <source>
        <dbReference type="EMBL" id="OGD40378.1"/>
    </source>
</evidence>
<evidence type="ECO:0000256" key="6">
    <source>
        <dbReference type="ARBA" id="ARBA00022833"/>
    </source>
</evidence>
<dbReference type="NCBIfam" id="TIGR00441">
    <property type="entry name" value="gmhA"/>
    <property type="match status" value="1"/>
</dbReference>
<evidence type="ECO:0000256" key="3">
    <source>
        <dbReference type="ARBA" id="ARBA00009894"/>
    </source>
</evidence>
<dbReference type="InterPro" id="IPR004515">
    <property type="entry name" value="Phosphoheptose_Isoase"/>
</dbReference>
<keyword evidence="5 9" id="KW-0479">Metal-binding</keyword>
<dbReference type="GO" id="GO:0008968">
    <property type="term" value="F:D-sedoheptulose 7-phosphate isomerase activity"/>
    <property type="evidence" value="ECO:0007669"/>
    <property type="project" value="UniProtKB-UniRule"/>
</dbReference>
<dbReference type="InterPro" id="IPR035461">
    <property type="entry name" value="GmhA/DiaA"/>
</dbReference>
<feature type="domain" description="SIS" evidence="10">
    <location>
        <begin position="37"/>
        <end position="191"/>
    </location>
</feature>
<feature type="binding site" evidence="9">
    <location>
        <position position="65"/>
    </location>
    <ligand>
        <name>substrate</name>
    </ligand>
</feature>
<evidence type="ECO:0000256" key="5">
    <source>
        <dbReference type="ARBA" id="ARBA00022723"/>
    </source>
</evidence>
<feature type="binding site" evidence="9">
    <location>
        <position position="180"/>
    </location>
    <ligand>
        <name>Zn(2+)</name>
        <dbReference type="ChEBI" id="CHEBI:29105"/>
    </ligand>
</feature>
<dbReference type="SUPFAM" id="SSF53697">
    <property type="entry name" value="SIS domain"/>
    <property type="match status" value="1"/>
</dbReference>
<evidence type="ECO:0000256" key="8">
    <source>
        <dbReference type="ARBA" id="ARBA00023277"/>
    </source>
</evidence>
<comment type="cofactor">
    <cofactor evidence="9">
        <name>Zn(2+)</name>
        <dbReference type="ChEBI" id="CHEBI:29105"/>
    </cofactor>
    <text evidence="9">Binds 1 zinc ion per subunit.</text>
</comment>
<organism evidence="11 12">
    <name type="scientific">Candidatus Azambacteria bacterium RIFCSPLOWO2_02_FULL_44_14</name>
    <dbReference type="NCBI Taxonomy" id="1797306"/>
    <lineage>
        <taxon>Bacteria</taxon>
        <taxon>Candidatus Azamiibacteriota</taxon>
    </lineage>
</organism>
<feature type="binding site" evidence="9">
    <location>
        <position position="61"/>
    </location>
    <ligand>
        <name>Zn(2+)</name>
        <dbReference type="ChEBI" id="CHEBI:29105"/>
    </ligand>
</feature>
<comment type="function">
    <text evidence="9">Catalyzes the isomerization of sedoheptulose 7-phosphate in D-glycero-D-manno-heptose 7-phosphate.</text>
</comment>
<dbReference type="HAMAP" id="MF_00067">
    <property type="entry name" value="GmhA"/>
    <property type="match status" value="1"/>
</dbReference>
<evidence type="ECO:0000256" key="2">
    <source>
        <dbReference type="ARBA" id="ARBA00004496"/>
    </source>
</evidence>
<sequence length="191" mass="20425">MIIEGPKDYIKESIEVKKLLFDDAEILKTISDIIVALCGCLKGGGKILIAGNGGSAADAQHFAAELVGRYKLERKPYSAVALTTDTSFLTACSNDYDFKMIFARQVEALGRPGDVFVGISTSGNSLNIIEGIGAAKQKGLRTVTLLGKNGGKLKGTADFSIVVPSDNTPRIQEAHIMLIHIICEEIEKLLA</sequence>
<dbReference type="Pfam" id="PF13580">
    <property type="entry name" value="SIS_2"/>
    <property type="match status" value="1"/>
</dbReference>
<dbReference type="GO" id="GO:0097367">
    <property type="term" value="F:carbohydrate derivative binding"/>
    <property type="evidence" value="ECO:0007669"/>
    <property type="project" value="InterPro"/>
</dbReference>
<dbReference type="Gene3D" id="3.40.50.10490">
    <property type="entry name" value="Glucose-6-phosphate isomerase like protein, domain 1"/>
    <property type="match status" value="1"/>
</dbReference>
<evidence type="ECO:0000256" key="7">
    <source>
        <dbReference type="ARBA" id="ARBA00023235"/>
    </source>
</evidence>
<feature type="binding site" evidence="9">
    <location>
        <begin position="120"/>
        <end position="122"/>
    </location>
    <ligand>
        <name>substrate</name>
    </ligand>
</feature>
<dbReference type="InterPro" id="IPR050099">
    <property type="entry name" value="SIS_GmhA/DiaA_subfam"/>
</dbReference>
<dbReference type="AlphaFoldDB" id="A0A1F5CC34"/>
<feature type="binding site" evidence="9">
    <location>
        <position position="65"/>
    </location>
    <ligand>
        <name>Zn(2+)</name>
        <dbReference type="ChEBI" id="CHEBI:29105"/>
    </ligand>
</feature>
<feature type="binding site" evidence="9">
    <location>
        <position position="172"/>
    </location>
    <ligand>
        <name>Zn(2+)</name>
        <dbReference type="ChEBI" id="CHEBI:29105"/>
    </ligand>
</feature>
<protein>
    <recommendedName>
        <fullName evidence="9">Phosphoheptose isomerase</fullName>
        <ecNumber evidence="9">5.3.1.28</ecNumber>
    </recommendedName>
    <alternativeName>
        <fullName evidence="9">Sedoheptulose 7-phosphate isomerase</fullName>
    </alternativeName>
</protein>
<feature type="binding site" evidence="9">
    <location>
        <position position="125"/>
    </location>
    <ligand>
        <name>substrate</name>
    </ligand>
</feature>
<dbReference type="PANTHER" id="PTHR30390:SF6">
    <property type="entry name" value="DNAA INITIATOR-ASSOCIATING PROTEIN DIAA"/>
    <property type="match status" value="1"/>
</dbReference>
<dbReference type="EC" id="5.3.1.28" evidence="9"/>
<dbReference type="CDD" id="cd05006">
    <property type="entry name" value="SIS_GmhA"/>
    <property type="match status" value="1"/>
</dbReference>
<evidence type="ECO:0000256" key="4">
    <source>
        <dbReference type="ARBA" id="ARBA00022490"/>
    </source>
</evidence>
<feature type="binding site" evidence="9">
    <location>
        <begin position="52"/>
        <end position="54"/>
    </location>
    <ligand>
        <name>substrate</name>
    </ligand>
</feature>
<comment type="caution">
    <text evidence="11">The sequence shown here is derived from an EMBL/GenBank/DDBJ whole genome shotgun (WGS) entry which is preliminary data.</text>
</comment>
<comment type="subcellular location">
    <subcellularLocation>
        <location evidence="2 9">Cytoplasm</location>
    </subcellularLocation>
</comment>
<keyword evidence="7 9" id="KW-0413">Isomerase</keyword>